<evidence type="ECO:0000256" key="3">
    <source>
        <dbReference type="ARBA" id="ARBA00023125"/>
    </source>
</evidence>
<feature type="domain" description="HTH lacI-type" evidence="5">
    <location>
        <begin position="6"/>
        <end position="60"/>
    </location>
</feature>
<dbReference type="Proteomes" id="UP000682111">
    <property type="component" value="Unassembled WGS sequence"/>
</dbReference>
<dbReference type="InterPro" id="IPR010982">
    <property type="entry name" value="Lambda_DNA-bd_dom_sf"/>
</dbReference>
<accession>A0A920BV96</accession>
<dbReference type="InterPro" id="IPR001761">
    <property type="entry name" value="Peripla_BP/Lac1_sug-bd_dom"/>
</dbReference>
<evidence type="ECO:0000256" key="2">
    <source>
        <dbReference type="ARBA" id="ARBA00023015"/>
    </source>
</evidence>
<dbReference type="Pfam" id="PF00532">
    <property type="entry name" value="Peripla_BP_1"/>
    <property type="match status" value="1"/>
</dbReference>
<dbReference type="OrthoDB" id="9796186at2"/>
<dbReference type="CDD" id="cd01392">
    <property type="entry name" value="HTH_LacI"/>
    <property type="match status" value="1"/>
</dbReference>
<evidence type="ECO:0000259" key="5">
    <source>
        <dbReference type="PROSITE" id="PS50932"/>
    </source>
</evidence>
<organism evidence="6 7">
    <name type="scientific">Robertmurraya siralis</name>
    <dbReference type="NCBI Taxonomy" id="77777"/>
    <lineage>
        <taxon>Bacteria</taxon>
        <taxon>Bacillati</taxon>
        <taxon>Bacillota</taxon>
        <taxon>Bacilli</taxon>
        <taxon>Bacillales</taxon>
        <taxon>Bacillaceae</taxon>
        <taxon>Robertmurraya</taxon>
    </lineage>
</organism>
<keyword evidence="7" id="KW-1185">Reference proteome</keyword>
<dbReference type="GO" id="GO:0000976">
    <property type="term" value="F:transcription cis-regulatory region binding"/>
    <property type="evidence" value="ECO:0007669"/>
    <property type="project" value="TreeGrafter"/>
</dbReference>
<dbReference type="PANTHER" id="PTHR30146:SF95">
    <property type="entry name" value="RIBOSE OPERON REPRESSOR"/>
    <property type="match status" value="1"/>
</dbReference>
<evidence type="ECO:0000313" key="7">
    <source>
        <dbReference type="Proteomes" id="UP000682111"/>
    </source>
</evidence>
<dbReference type="SMART" id="SM00354">
    <property type="entry name" value="HTH_LACI"/>
    <property type="match status" value="1"/>
</dbReference>
<keyword evidence="1" id="KW-0678">Repressor</keyword>
<dbReference type="EMBL" id="BORC01000006">
    <property type="protein sequence ID" value="GIN63336.1"/>
    <property type="molecule type" value="Genomic_DNA"/>
</dbReference>
<name>A0A920BV96_9BACI</name>
<gene>
    <name evidence="6" type="ORF">J27TS8_33290</name>
</gene>
<dbReference type="RefSeq" id="WP_137744687.1">
    <property type="nucleotide sequence ID" value="NZ_BORC01000006.1"/>
</dbReference>
<protein>
    <submittedName>
        <fullName evidence="6">LacI family transcriptional regulator</fullName>
    </submittedName>
</protein>
<dbReference type="PANTHER" id="PTHR30146">
    <property type="entry name" value="LACI-RELATED TRANSCRIPTIONAL REPRESSOR"/>
    <property type="match status" value="1"/>
</dbReference>
<dbReference type="Pfam" id="PF00356">
    <property type="entry name" value="LacI"/>
    <property type="match status" value="1"/>
</dbReference>
<dbReference type="AlphaFoldDB" id="A0A920BV96"/>
<dbReference type="InterPro" id="IPR028082">
    <property type="entry name" value="Peripla_BP_I"/>
</dbReference>
<evidence type="ECO:0000256" key="1">
    <source>
        <dbReference type="ARBA" id="ARBA00022491"/>
    </source>
</evidence>
<evidence type="ECO:0000313" key="6">
    <source>
        <dbReference type="EMBL" id="GIN63336.1"/>
    </source>
</evidence>
<dbReference type="Gene3D" id="1.10.260.40">
    <property type="entry name" value="lambda repressor-like DNA-binding domains"/>
    <property type="match status" value="1"/>
</dbReference>
<dbReference type="GO" id="GO:0003700">
    <property type="term" value="F:DNA-binding transcription factor activity"/>
    <property type="evidence" value="ECO:0007669"/>
    <property type="project" value="TreeGrafter"/>
</dbReference>
<keyword evidence="3" id="KW-0238">DNA-binding</keyword>
<keyword evidence="4" id="KW-0804">Transcription</keyword>
<comment type="caution">
    <text evidence="6">The sequence shown here is derived from an EMBL/GenBank/DDBJ whole genome shotgun (WGS) entry which is preliminary data.</text>
</comment>
<reference evidence="6" key="1">
    <citation type="submission" date="2021-03" db="EMBL/GenBank/DDBJ databases">
        <title>Antimicrobial resistance genes in bacteria isolated from Japanese honey, and their potential for conferring macrolide and lincosamide resistance in the American foulbrood pathogen Paenibacillus larvae.</title>
        <authorList>
            <person name="Okamoto M."/>
            <person name="Kumagai M."/>
            <person name="Kanamori H."/>
            <person name="Takamatsu D."/>
        </authorList>
    </citation>
    <scope>NUCLEOTIDE SEQUENCE</scope>
    <source>
        <strain evidence="6">J27TS8</strain>
    </source>
</reference>
<proteinExistence type="predicted"/>
<keyword evidence="2" id="KW-0805">Transcription regulation</keyword>
<dbReference type="SUPFAM" id="SSF47413">
    <property type="entry name" value="lambda repressor-like DNA-binding domains"/>
    <property type="match status" value="1"/>
</dbReference>
<dbReference type="SUPFAM" id="SSF53822">
    <property type="entry name" value="Periplasmic binding protein-like I"/>
    <property type="match status" value="1"/>
</dbReference>
<dbReference type="CDD" id="cd06291">
    <property type="entry name" value="PBP1_Qymf-like"/>
    <property type="match status" value="1"/>
</dbReference>
<dbReference type="InterPro" id="IPR000843">
    <property type="entry name" value="HTH_LacI"/>
</dbReference>
<dbReference type="Gene3D" id="3.40.50.2300">
    <property type="match status" value="2"/>
</dbReference>
<dbReference type="PROSITE" id="PS50932">
    <property type="entry name" value="HTH_LACI_2"/>
    <property type="match status" value="1"/>
</dbReference>
<sequence length="338" mass="38253">MKSNQISIKEIAKLCDVSVATVSRVINNNGRFSEETRKKVLDVIEKYQYSTNTVAKTLRMNKSKTIGIIVPDISNEFFSTIVHEIESYFFDRGFSTFICNTDKSKEKEMAYITSLDSKMVDGLICISGQEEIEASLLSRDIPIVTIDRRPRMTNNLAMIESDHFNGGYLATKHLIDRGCKSIIVLTKKSNLSSVNDRVEGFKKALAEHSYPFTSHSIVETADDRKHNIEKARNAIHEELKNGRTFDGVFATNDWLALGVVRELLDSNLKVPEDVKVVGFDDDTIANYSEIPLTTIRQDVHKIAEVTSELFYNLLTEENAVINKKHIKIPVELIVRKTT</sequence>
<evidence type="ECO:0000256" key="4">
    <source>
        <dbReference type="ARBA" id="ARBA00023163"/>
    </source>
</evidence>